<feature type="domain" description="Reverse transcriptase RNase H-like" evidence="9">
    <location>
        <begin position="3"/>
        <end position="96"/>
    </location>
</feature>
<evidence type="ECO:0000256" key="5">
    <source>
        <dbReference type="ARBA" id="ARBA00022801"/>
    </source>
</evidence>
<evidence type="ECO:0000259" key="8">
    <source>
        <dbReference type="Pfam" id="PF03078"/>
    </source>
</evidence>
<dbReference type="GO" id="GO:0016787">
    <property type="term" value="F:hydrolase activity"/>
    <property type="evidence" value="ECO:0007669"/>
    <property type="project" value="UniProtKB-KW"/>
</dbReference>
<dbReference type="Gene3D" id="3.10.20.370">
    <property type="match status" value="1"/>
</dbReference>
<feature type="region of interest" description="Disordered" evidence="7">
    <location>
        <begin position="558"/>
        <end position="624"/>
    </location>
</feature>
<dbReference type="InterPro" id="IPR043502">
    <property type="entry name" value="DNA/RNA_pol_sf"/>
</dbReference>
<evidence type="ECO:0000256" key="7">
    <source>
        <dbReference type="SAM" id="MobiDB-lite"/>
    </source>
</evidence>
<evidence type="ECO:0000256" key="2">
    <source>
        <dbReference type="ARBA" id="ARBA00022695"/>
    </source>
</evidence>
<feature type="compositionally biased region" description="Polar residues" evidence="7">
    <location>
        <begin position="589"/>
        <end position="609"/>
    </location>
</feature>
<dbReference type="SUPFAM" id="SSF56672">
    <property type="entry name" value="DNA/RNA polymerases"/>
    <property type="match status" value="1"/>
</dbReference>
<dbReference type="AlphaFoldDB" id="A0A178U648"/>
<feature type="region of interest" description="Disordered" evidence="7">
    <location>
        <begin position="459"/>
        <end position="486"/>
    </location>
</feature>
<sequence>MGDASDYAVGAVLGQKIDGKLHVIYYASRTMDEAQARYATTEKELLALVFAFEKFTSYLVGSKVKVYTDHAALRHIYAKKETKPRLLRWILLLQEFDMEIIDKKDVENGVADHLSRMRIEDSVPIDDIMPDEQLMFYDLVNKSFDTKDMLEEAYVVEEEKLPCNESSMDADFNVYEAESWSTRPEREMEEYRRFIQHATKVLAHDRRRAEIARGKRAMVEERKLVDEDLAGDEDYIPEITPRATQSLLTKFIDSLEEELFQGLSSDEAREEELGYITFAVYGKDDVLAIKTFEDMFGFPRGTDVKPKFKKEELSGLWVTIGDDAQFSSSSAKSNAIRNPCIRYFQKAMANVLYAREKTGPINNGEIELLDIALKDIIVYTKNKVPMKGDTNDASPSMRLLNHLCGFRKWAVANKLKGTISIGGVITPILMACGLTTIAVRGNIDFNPPNEEIFFMESAPPTREAPDIEERVESEEGAENEEAEEKDWENYNASRFHFEEHKPPPRVSKSLTVAHKNIGSMSAWNKFQDRMLEKCGKAIAAIQAVLSCSSSGATMVRENRPEEVVSRRHTVSPSRQSTYEQRESVEQDPWVQNEQSVEQNQWDQDGQYSGMNWDAYHGINEQKPT</sequence>
<keyword evidence="5" id="KW-0378">Hydrolase</keyword>
<evidence type="ECO:0000259" key="9">
    <source>
        <dbReference type="Pfam" id="PF17917"/>
    </source>
</evidence>
<evidence type="ECO:0000256" key="1">
    <source>
        <dbReference type="ARBA" id="ARBA00022679"/>
    </source>
</evidence>
<accession>A0A178U648</accession>
<proteinExistence type="predicted"/>
<name>A0A178U648_ARATH</name>
<protein>
    <submittedName>
        <fullName evidence="10">Uncharacterized protein</fullName>
    </submittedName>
</protein>
<keyword evidence="6" id="KW-0695">RNA-directed DNA polymerase</keyword>
<gene>
    <name evidence="10" type="ORF">AXX17_ATUG04260</name>
</gene>
<dbReference type="InterPro" id="IPR004312">
    <property type="entry name" value="ATHILA_Orf1_C"/>
</dbReference>
<dbReference type="CDD" id="cd09274">
    <property type="entry name" value="RNase_HI_RT_Ty3"/>
    <property type="match status" value="1"/>
</dbReference>
<dbReference type="FunFam" id="3.10.20.370:FF:000001">
    <property type="entry name" value="Retrovirus-related Pol polyprotein from transposon 17.6-like protein"/>
    <property type="match status" value="1"/>
</dbReference>
<dbReference type="InterPro" id="IPR041373">
    <property type="entry name" value="RT_RNaseH"/>
</dbReference>
<keyword evidence="1" id="KW-0808">Transferase</keyword>
<dbReference type="Proteomes" id="UP000078284">
    <property type="component" value="Unassembled WGS sequence"/>
</dbReference>
<evidence type="ECO:0000256" key="4">
    <source>
        <dbReference type="ARBA" id="ARBA00022759"/>
    </source>
</evidence>
<dbReference type="GO" id="GO:0004519">
    <property type="term" value="F:endonuclease activity"/>
    <property type="evidence" value="ECO:0007669"/>
    <property type="project" value="UniProtKB-KW"/>
</dbReference>
<dbReference type="PANTHER" id="PTHR34072">
    <property type="entry name" value="ENZYMATIC POLYPROTEIN-RELATED"/>
    <property type="match status" value="1"/>
</dbReference>
<evidence type="ECO:0000256" key="6">
    <source>
        <dbReference type="ARBA" id="ARBA00022918"/>
    </source>
</evidence>
<keyword evidence="3" id="KW-0540">Nuclease</keyword>
<keyword evidence="2" id="KW-0548">Nucleotidyltransferase</keyword>
<reference evidence="11" key="1">
    <citation type="journal article" date="2016" name="Proc. Natl. Acad. Sci. U.S.A.">
        <title>Chromosome-level assembly of Arabidopsis thaliana Ler reveals the extent of translocation and inversion polymorphisms.</title>
        <authorList>
            <person name="Zapata L."/>
            <person name="Ding J."/>
            <person name="Willing E.M."/>
            <person name="Hartwig B."/>
            <person name="Bezdan D."/>
            <person name="Jiao W.B."/>
            <person name="Patel V."/>
            <person name="Velikkakam James G."/>
            <person name="Koornneef M."/>
            <person name="Ossowski S."/>
            <person name="Schneeberger K."/>
        </authorList>
    </citation>
    <scope>NUCLEOTIDE SEQUENCE [LARGE SCALE GENOMIC DNA]</scope>
    <source>
        <strain evidence="11">cv. Landsberg erecta</strain>
    </source>
</reference>
<evidence type="ECO:0000313" key="10">
    <source>
        <dbReference type="EMBL" id="OAO89119.1"/>
    </source>
</evidence>
<feature type="compositionally biased region" description="Acidic residues" evidence="7">
    <location>
        <begin position="471"/>
        <end position="486"/>
    </location>
</feature>
<dbReference type="Pfam" id="PF03078">
    <property type="entry name" value="ATHILA"/>
    <property type="match status" value="1"/>
</dbReference>
<dbReference type="PANTHER" id="PTHR34072:SF52">
    <property type="entry name" value="RIBONUCLEASE H"/>
    <property type="match status" value="1"/>
</dbReference>
<evidence type="ECO:0000313" key="11">
    <source>
        <dbReference type="Proteomes" id="UP000078284"/>
    </source>
</evidence>
<comment type="caution">
    <text evidence="10">The sequence shown here is derived from an EMBL/GenBank/DDBJ whole genome shotgun (WGS) entry which is preliminary data.</text>
</comment>
<dbReference type="EMBL" id="LUHQ01000023">
    <property type="protein sequence ID" value="OAO89119.1"/>
    <property type="molecule type" value="Genomic_DNA"/>
</dbReference>
<feature type="domain" description="Arabidopsis retrotransposon Orf1 C-terminal" evidence="8">
    <location>
        <begin position="250"/>
        <end position="434"/>
    </location>
</feature>
<dbReference type="GO" id="GO:0003964">
    <property type="term" value="F:RNA-directed DNA polymerase activity"/>
    <property type="evidence" value="ECO:0007669"/>
    <property type="project" value="UniProtKB-KW"/>
</dbReference>
<organism evidence="10 11">
    <name type="scientific">Arabidopsis thaliana</name>
    <name type="common">Mouse-ear cress</name>
    <dbReference type="NCBI Taxonomy" id="3702"/>
    <lineage>
        <taxon>Eukaryota</taxon>
        <taxon>Viridiplantae</taxon>
        <taxon>Streptophyta</taxon>
        <taxon>Embryophyta</taxon>
        <taxon>Tracheophyta</taxon>
        <taxon>Spermatophyta</taxon>
        <taxon>Magnoliopsida</taxon>
        <taxon>eudicotyledons</taxon>
        <taxon>Gunneridae</taxon>
        <taxon>Pentapetalae</taxon>
        <taxon>rosids</taxon>
        <taxon>malvids</taxon>
        <taxon>Brassicales</taxon>
        <taxon>Brassicaceae</taxon>
        <taxon>Camelineae</taxon>
        <taxon>Arabidopsis</taxon>
    </lineage>
</organism>
<keyword evidence="4" id="KW-0255">Endonuclease</keyword>
<dbReference type="Pfam" id="PF17917">
    <property type="entry name" value="RT_RNaseH"/>
    <property type="match status" value="1"/>
</dbReference>
<evidence type="ECO:0000256" key="3">
    <source>
        <dbReference type="ARBA" id="ARBA00022722"/>
    </source>
</evidence>